<reference evidence="1" key="1">
    <citation type="submission" date="2014-11" db="EMBL/GenBank/DDBJ databases">
        <authorList>
            <person name="Amaro Gonzalez C."/>
        </authorList>
    </citation>
    <scope>NUCLEOTIDE SEQUENCE</scope>
</reference>
<dbReference type="EMBL" id="GBXM01038403">
    <property type="protein sequence ID" value="JAH70174.1"/>
    <property type="molecule type" value="Transcribed_RNA"/>
</dbReference>
<name>A0A0E9UWA9_ANGAN</name>
<accession>A0A0E9UWA9</accession>
<evidence type="ECO:0000313" key="1">
    <source>
        <dbReference type="EMBL" id="JAH70174.1"/>
    </source>
</evidence>
<sequence>MLLSHFHRIYRSLLRNVCENKEMCCC</sequence>
<proteinExistence type="predicted"/>
<organism evidence="1">
    <name type="scientific">Anguilla anguilla</name>
    <name type="common">European freshwater eel</name>
    <name type="synonym">Muraena anguilla</name>
    <dbReference type="NCBI Taxonomy" id="7936"/>
    <lineage>
        <taxon>Eukaryota</taxon>
        <taxon>Metazoa</taxon>
        <taxon>Chordata</taxon>
        <taxon>Craniata</taxon>
        <taxon>Vertebrata</taxon>
        <taxon>Euteleostomi</taxon>
        <taxon>Actinopterygii</taxon>
        <taxon>Neopterygii</taxon>
        <taxon>Teleostei</taxon>
        <taxon>Anguilliformes</taxon>
        <taxon>Anguillidae</taxon>
        <taxon>Anguilla</taxon>
    </lineage>
</organism>
<dbReference type="AlphaFoldDB" id="A0A0E9UWA9"/>
<reference evidence="1" key="2">
    <citation type="journal article" date="2015" name="Fish Shellfish Immunol.">
        <title>Early steps in the European eel (Anguilla anguilla)-Vibrio vulnificus interaction in the gills: Role of the RtxA13 toxin.</title>
        <authorList>
            <person name="Callol A."/>
            <person name="Pajuelo D."/>
            <person name="Ebbesson L."/>
            <person name="Teles M."/>
            <person name="MacKenzie S."/>
            <person name="Amaro C."/>
        </authorList>
    </citation>
    <scope>NUCLEOTIDE SEQUENCE</scope>
</reference>
<protein>
    <submittedName>
        <fullName evidence="1">Uncharacterized protein</fullName>
    </submittedName>
</protein>